<keyword evidence="3" id="KW-1185">Reference proteome</keyword>
<organism evidence="2 3">
    <name type="scientific">Pleurodeles waltl</name>
    <name type="common">Iberian ribbed newt</name>
    <dbReference type="NCBI Taxonomy" id="8319"/>
    <lineage>
        <taxon>Eukaryota</taxon>
        <taxon>Metazoa</taxon>
        <taxon>Chordata</taxon>
        <taxon>Craniata</taxon>
        <taxon>Vertebrata</taxon>
        <taxon>Euteleostomi</taxon>
        <taxon>Amphibia</taxon>
        <taxon>Batrachia</taxon>
        <taxon>Caudata</taxon>
        <taxon>Salamandroidea</taxon>
        <taxon>Salamandridae</taxon>
        <taxon>Pleurodelinae</taxon>
        <taxon>Pleurodeles</taxon>
    </lineage>
</organism>
<dbReference type="Proteomes" id="UP001066276">
    <property type="component" value="Chromosome 8"/>
</dbReference>
<gene>
    <name evidence="2" type="ORF">NDU88_000385</name>
</gene>
<dbReference type="EMBL" id="JANPWB010000012">
    <property type="protein sequence ID" value="KAJ1112117.1"/>
    <property type="molecule type" value="Genomic_DNA"/>
</dbReference>
<name>A0AAV7NA69_PLEWA</name>
<proteinExistence type="predicted"/>
<evidence type="ECO:0000313" key="3">
    <source>
        <dbReference type="Proteomes" id="UP001066276"/>
    </source>
</evidence>
<evidence type="ECO:0000313" key="2">
    <source>
        <dbReference type="EMBL" id="KAJ1112117.1"/>
    </source>
</evidence>
<accession>A0AAV7NA69</accession>
<dbReference type="AlphaFoldDB" id="A0AAV7NA69"/>
<comment type="caution">
    <text evidence="2">The sequence shown here is derived from an EMBL/GenBank/DDBJ whole genome shotgun (WGS) entry which is preliminary data.</text>
</comment>
<reference evidence="2" key="1">
    <citation type="journal article" date="2022" name="bioRxiv">
        <title>Sequencing and chromosome-scale assembly of the giantPleurodeles waltlgenome.</title>
        <authorList>
            <person name="Brown T."/>
            <person name="Elewa A."/>
            <person name="Iarovenko S."/>
            <person name="Subramanian E."/>
            <person name="Araus A.J."/>
            <person name="Petzold A."/>
            <person name="Susuki M."/>
            <person name="Suzuki K.-i.T."/>
            <person name="Hayashi T."/>
            <person name="Toyoda A."/>
            <person name="Oliveira C."/>
            <person name="Osipova E."/>
            <person name="Leigh N.D."/>
            <person name="Simon A."/>
            <person name="Yun M.H."/>
        </authorList>
    </citation>
    <scope>NUCLEOTIDE SEQUENCE</scope>
    <source>
        <strain evidence="2">20211129_DDA</strain>
        <tissue evidence="2">Liver</tissue>
    </source>
</reference>
<feature type="region of interest" description="Disordered" evidence="1">
    <location>
        <begin position="88"/>
        <end position="155"/>
    </location>
</feature>
<feature type="compositionally biased region" description="Low complexity" evidence="1">
    <location>
        <begin position="123"/>
        <end position="147"/>
    </location>
</feature>
<protein>
    <submittedName>
        <fullName evidence="2">Uncharacterized protein</fullName>
    </submittedName>
</protein>
<sequence>MQEDLHLPLCGVGNGWEPKRQATPRAGVCQAQKTIGNSAREALPSQIRSAVNVPSGDRPSPHHRLGLEPAVRAVKTVNARNAAAFLVPGGRASPSRQRGVTGACLGGPGRGSGRGGVRKEGAAPRGGAEPAAWDTRGARGAEAAATDPGPLLWGRDVRCPSVRHTCSPKLLQKAISHQRGR</sequence>
<feature type="compositionally biased region" description="Gly residues" evidence="1">
    <location>
        <begin position="104"/>
        <end position="115"/>
    </location>
</feature>
<evidence type="ECO:0000256" key="1">
    <source>
        <dbReference type="SAM" id="MobiDB-lite"/>
    </source>
</evidence>